<dbReference type="STRING" id="1224162.B840_02655"/>
<sequence length="238" mass="24867">MNGRRSGVPGAPHRICLPWGGMELLAHLLTTDPAAPRLTVYNETTGARLDFSAQTLDNWAAKVGNMLLEELDLESGSAIVLDLPVSWQAAAIVLGALAADVRWSLGPEEDADVVFTSPSSYANWENWSADVVLVTDDPFGRGVVETGGSLPGGAIDFGPTVRFYGDQFYGPAPALVDVVATSAPPERVLSTGWTTAEGLVRAVLEPLSAGGSAVVVSGLVDAGRLDAIAKAEKVTVRL</sequence>
<dbReference type="Proteomes" id="UP000031928">
    <property type="component" value="Chromosome"/>
</dbReference>
<evidence type="ECO:0008006" key="3">
    <source>
        <dbReference type="Google" id="ProtNLM"/>
    </source>
</evidence>
<proteinExistence type="predicted"/>
<evidence type="ECO:0000313" key="1">
    <source>
        <dbReference type="EMBL" id="AJK68159.1"/>
    </source>
</evidence>
<dbReference type="AlphaFoldDB" id="A0A0B6TPH3"/>
<name>A0A0B6TPH3_9CORY</name>
<protein>
    <recommendedName>
        <fullName evidence="3">TIGR03089 family protein</fullName>
    </recommendedName>
</protein>
<evidence type="ECO:0000313" key="2">
    <source>
        <dbReference type="Proteomes" id="UP000031928"/>
    </source>
</evidence>
<dbReference type="InterPro" id="IPR017523">
    <property type="entry name" value="Rv3268"/>
</dbReference>
<reference evidence="1 2" key="1">
    <citation type="submission" date="2014-05" db="EMBL/GenBank/DDBJ databases">
        <title>Complete genome sequence of Corynebacterium marinum DSM 44953.</title>
        <authorList>
            <person name="Schaffert L."/>
            <person name="Albersmeier A."/>
            <person name="Kalinowski J."/>
            <person name="Ruckert C."/>
        </authorList>
    </citation>
    <scope>NUCLEOTIDE SEQUENCE [LARGE SCALE GENOMIC DNA]</scope>
    <source>
        <strain evidence="1 2">DSM 44953</strain>
    </source>
</reference>
<dbReference type="KEGG" id="cmq:B840_02655"/>
<keyword evidence="2" id="KW-1185">Reference proteome</keyword>
<accession>A0A0B6TPH3</accession>
<organism evidence="1 2">
    <name type="scientific">Corynebacterium marinum DSM 44953</name>
    <dbReference type="NCBI Taxonomy" id="1224162"/>
    <lineage>
        <taxon>Bacteria</taxon>
        <taxon>Bacillati</taxon>
        <taxon>Actinomycetota</taxon>
        <taxon>Actinomycetes</taxon>
        <taxon>Mycobacteriales</taxon>
        <taxon>Corynebacteriaceae</taxon>
        <taxon>Corynebacterium</taxon>
    </lineage>
</organism>
<dbReference type="EMBL" id="CP007790">
    <property type="protein sequence ID" value="AJK68159.1"/>
    <property type="molecule type" value="Genomic_DNA"/>
</dbReference>
<gene>
    <name evidence="1" type="ORF">B840_02655</name>
</gene>
<dbReference type="NCBIfam" id="TIGR03089">
    <property type="entry name" value="TIGR03089 family protein"/>
    <property type="match status" value="1"/>
</dbReference>
<dbReference type="HOGENOM" id="CLU_076053_1_0_11"/>
<dbReference type="SUPFAM" id="SSF56801">
    <property type="entry name" value="Acetyl-CoA synthetase-like"/>
    <property type="match status" value="1"/>
</dbReference>